<evidence type="ECO:0000313" key="6">
    <source>
        <dbReference type="Proteomes" id="UP000694388"/>
    </source>
</evidence>
<keyword evidence="3" id="KW-0539">Nucleus</keyword>
<proteinExistence type="inferred from homology"/>
<feature type="compositionally biased region" description="Low complexity" evidence="4">
    <location>
        <begin position="39"/>
        <end position="52"/>
    </location>
</feature>
<sequence length="266" mass="28645">MYYPEGIVNSDGFKKPRQVTSHNTRFARQPFSQAVSRTQLQQAAAQHAQAQQGKIGPDGREMLTQATPAYNLIATPSPVPGVSESPLMTWGEMEGTPFALDSPHPDRTPGPAFKIPAQGRREVLGLKMATEAAAKQRARKQAALQQVSRALTSPSSGVFGGSLTPAMQRLVARASAHGTPTDRALRAAYTPGRTSSSREQASPATPVSSNRPSLTDGLLAFPVACPLPSQYITATESKLQDVTRREALKPTDSQLHRSRKRASDFF</sequence>
<protein>
    <submittedName>
        <fullName evidence="5">Ess-2 splicing factor homolog</fullName>
    </submittedName>
</protein>
<feature type="compositionally biased region" description="Polar residues" evidence="4">
    <location>
        <begin position="192"/>
        <end position="213"/>
    </location>
</feature>
<feature type="region of interest" description="Disordered" evidence="4">
    <location>
        <begin position="241"/>
        <end position="266"/>
    </location>
</feature>
<organism evidence="5 6">
    <name type="scientific">Eptatretus burgeri</name>
    <name type="common">Inshore hagfish</name>
    <dbReference type="NCBI Taxonomy" id="7764"/>
    <lineage>
        <taxon>Eukaryota</taxon>
        <taxon>Metazoa</taxon>
        <taxon>Chordata</taxon>
        <taxon>Craniata</taxon>
        <taxon>Vertebrata</taxon>
        <taxon>Cyclostomata</taxon>
        <taxon>Myxini</taxon>
        <taxon>Myxiniformes</taxon>
        <taxon>Myxinidae</taxon>
        <taxon>Eptatretinae</taxon>
        <taxon>Eptatretus</taxon>
    </lineage>
</organism>
<evidence type="ECO:0000313" key="5">
    <source>
        <dbReference type="Ensembl" id="ENSEBUP00000004993.1"/>
    </source>
</evidence>
<dbReference type="Pfam" id="PF09751">
    <property type="entry name" value="Es2"/>
    <property type="match status" value="1"/>
</dbReference>
<feature type="region of interest" description="Disordered" evidence="4">
    <location>
        <begin position="1"/>
        <end position="61"/>
    </location>
</feature>
<evidence type="ECO:0000256" key="3">
    <source>
        <dbReference type="ARBA" id="ARBA00023242"/>
    </source>
</evidence>
<dbReference type="AlphaFoldDB" id="A0A8C4PY48"/>
<keyword evidence="6" id="KW-1185">Reference proteome</keyword>
<dbReference type="OMA" id="HNTRFAR"/>
<evidence type="ECO:0000256" key="1">
    <source>
        <dbReference type="ARBA" id="ARBA00004123"/>
    </source>
</evidence>
<dbReference type="PANTHER" id="PTHR12940:SF0">
    <property type="entry name" value="SPLICING FACTOR ESS-2 HOMOLOG"/>
    <property type="match status" value="1"/>
</dbReference>
<dbReference type="InterPro" id="IPR019148">
    <property type="entry name" value="Nuclear_protein_DGCR14_ESS-2"/>
</dbReference>
<dbReference type="Proteomes" id="UP000694388">
    <property type="component" value="Unplaced"/>
</dbReference>
<evidence type="ECO:0000256" key="4">
    <source>
        <dbReference type="SAM" id="MobiDB-lite"/>
    </source>
</evidence>
<dbReference type="Ensembl" id="ENSEBUT00000005431.1">
    <property type="protein sequence ID" value="ENSEBUP00000004993.1"/>
    <property type="gene ID" value="ENSEBUG00000003457.1"/>
</dbReference>
<evidence type="ECO:0000256" key="2">
    <source>
        <dbReference type="ARBA" id="ARBA00009072"/>
    </source>
</evidence>
<feature type="compositionally biased region" description="Polar residues" evidence="4">
    <location>
        <begin position="18"/>
        <end position="38"/>
    </location>
</feature>
<dbReference type="GO" id="GO:0071013">
    <property type="term" value="C:catalytic step 2 spliceosome"/>
    <property type="evidence" value="ECO:0007669"/>
    <property type="project" value="TreeGrafter"/>
</dbReference>
<accession>A0A8C4PY48</accession>
<reference evidence="5" key="1">
    <citation type="submission" date="2025-08" db="UniProtKB">
        <authorList>
            <consortium name="Ensembl"/>
        </authorList>
    </citation>
    <scope>IDENTIFICATION</scope>
</reference>
<dbReference type="PANTHER" id="PTHR12940">
    <property type="entry name" value="ES-2 PROTEIN - RELATED"/>
    <property type="match status" value="1"/>
</dbReference>
<dbReference type="GeneTree" id="ENSGT00390000009387"/>
<reference evidence="5" key="2">
    <citation type="submission" date="2025-09" db="UniProtKB">
        <authorList>
            <consortium name="Ensembl"/>
        </authorList>
    </citation>
    <scope>IDENTIFICATION</scope>
</reference>
<comment type="subcellular location">
    <subcellularLocation>
        <location evidence="1">Nucleus</location>
    </subcellularLocation>
</comment>
<name>A0A8C4PY48_EPTBU</name>
<feature type="region of interest" description="Disordered" evidence="4">
    <location>
        <begin position="173"/>
        <end position="213"/>
    </location>
</feature>
<comment type="similarity">
    <text evidence="2">Belongs to the ESS2 family.</text>
</comment>